<name>A0ABU7TGU7_9HYPH</name>
<reference evidence="2 3" key="1">
    <citation type="journal article" date="2012" name="Genet. Mol. Biol.">
        <title>Analysis of 16S rRNA and mxaF genes revealing insights into Methylobacterium niche-specific plant association.</title>
        <authorList>
            <person name="Dourado M.N."/>
            <person name="Andreote F.D."/>
            <person name="Dini-Andreote F."/>
            <person name="Conti R."/>
            <person name="Araujo J.M."/>
            <person name="Araujo W.L."/>
        </authorList>
    </citation>
    <scope>NUCLEOTIDE SEQUENCE [LARGE SCALE GENOMIC DNA]</scope>
    <source>
        <strain evidence="2 3">SR1.6/4</strain>
    </source>
</reference>
<dbReference type="EMBL" id="MLBY01000005">
    <property type="protein sequence ID" value="MEE7459807.1"/>
    <property type="molecule type" value="Genomic_DNA"/>
</dbReference>
<keyword evidence="1" id="KW-0732">Signal</keyword>
<gene>
    <name evidence="2" type="ORF">MRSR164_24450</name>
</gene>
<keyword evidence="3" id="KW-1185">Reference proteome</keyword>
<proteinExistence type="predicted"/>
<evidence type="ECO:0000313" key="2">
    <source>
        <dbReference type="EMBL" id="MEE7459807.1"/>
    </source>
</evidence>
<feature type="chain" id="PRO_5047102790" description="Curlin associated repeat protein" evidence="1">
    <location>
        <begin position="24"/>
        <end position="195"/>
    </location>
</feature>
<feature type="signal peptide" evidence="1">
    <location>
        <begin position="1"/>
        <end position="23"/>
    </location>
</feature>
<evidence type="ECO:0000313" key="3">
    <source>
        <dbReference type="Proteomes" id="UP001349262"/>
    </source>
</evidence>
<evidence type="ECO:0000256" key="1">
    <source>
        <dbReference type="SAM" id="SignalP"/>
    </source>
</evidence>
<protein>
    <recommendedName>
        <fullName evidence="4">Curlin associated repeat protein</fullName>
    </recommendedName>
</protein>
<dbReference type="Proteomes" id="UP001349262">
    <property type="component" value="Unassembled WGS sequence"/>
</dbReference>
<evidence type="ECO:0008006" key="4">
    <source>
        <dbReference type="Google" id="ProtNLM"/>
    </source>
</evidence>
<organism evidence="2 3">
    <name type="scientific">Methylobacterium radiotolerans</name>
    <dbReference type="NCBI Taxonomy" id="31998"/>
    <lineage>
        <taxon>Bacteria</taxon>
        <taxon>Pseudomonadati</taxon>
        <taxon>Pseudomonadota</taxon>
        <taxon>Alphaproteobacteria</taxon>
        <taxon>Hyphomicrobiales</taxon>
        <taxon>Methylobacteriaceae</taxon>
        <taxon>Methylobacterium</taxon>
    </lineage>
</organism>
<comment type="caution">
    <text evidence="2">The sequence shown here is derived from an EMBL/GenBank/DDBJ whole genome shotgun (WGS) entry which is preliminary data.</text>
</comment>
<sequence length="195" mass="20574">MRSQCRALFALAASMMLTDRVCAEDGVWISQVSLTGMARTAAPSSRGQFDALIAAGRAFHLGGAEQNLQTVTSAVPSVERRIDQSGEGNWIIGVLAASASSVRMEQSGSGNGIAIEQDRYHHQLTAIQAGLGNDMMLTQSGDSHRLAATQTGQQNAMTLQQRGNNNNIAALQAGAMNTMSVVQGSYGNQFTGSQR</sequence>
<accession>A0ABU7TGU7</accession>